<gene>
    <name evidence="1" type="ORF">CEN46_25410</name>
</gene>
<evidence type="ECO:0000313" key="2">
    <source>
        <dbReference type="Proteomes" id="UP000235081"/>
    </source>
</evidence>
<sequence length="83" mass="9390">MQRIGTVVGVWGIACALLYGQSVDVAILQSREGGFYAEAVQRFHATLEQQGYRLQTLTFVLKGDRSDQDLPRRILEKRPKIIL</sequence>
<dbReference type="PROSITE" id="PS51257">
    <property type="entry name" value="PROKAR_LIPOPROTEIN"/>
    <property type="match status" value="1"/>
</dbReference>
<protein>
    <submittedName>
        <fullName evidence="1">Uncharacterized protein</fullName>
    </submittedName>
</protein>
<comment type="caution">
    <text evidence="1">The sequence shown here is derived from an EMBL/GenBank/DDBJ whole genome shotgun (WGS) entry which is preliminary data.</text>
</comment>
<evidence type="ECO:0000313" key="1">
    <source>
        <dbReference type="EMBL" id="PMB15827.1"/>
    </source>
</evidence>
<reference evidence="1 2" key="1">
    <citation type="submission" date="2017-07" db="EMBL/GenBank/DDBJ databases">
        <title>Genomes of Fischerella (Mastigocladus) sp. strains.</title>
        <authorList>
            <person name="Miller S.R."/>
        </authorList>
    </citation>
    <scope>NUCLEOTIDE SEQUENCE [LARGE SCALE GENOMIC DNA]</scope>
    <source>
        <strain evidence="1 2">CCMEE 5318</strain>
    </source>
</reference>
<dbReference type="RefSeq" id="WP_146008808.1">
    <property type="nucleotide sequence ID" value="NZ_NMQE01000919.1"/>
</dbReference>
<dbReference type="AlphaFoldDB" id="A0A2N6L4L9"/>
<proteinExistence type="predicted"/>
<name>A0A2N6L4L9_9CYAN</name>
<dbReference type="Proteomes" id="UP000235081">
    <property type="component" value="Unassembled WGS sequence"/>
</dbReference>
<accession>A0A2N6L4L9</accession>
<dbReference type="EMBL" id="NMQE01000919">
    <property type="protein sequence ID" value="PMB15827.1"/>
    <property type="molecule type" value="Genomic_DNA"/>
</dbReference>
<organism evidence="1 2">
    <name type="scientific">Fischerella thermalis CCMEE 5318</name>
    <dbReference type="NCBI Taxonomy" id="2019666"/>
    <lineage>
        <taxon>Bacteria</taxon>
        <taxon>Bacillati</taxon>
        <taxon>Cyanobacteriota</taxon>
        <taxon>Cyanophyceae</taxon>
        <taxon>Nostocales</taxon>
        <taxon>Hapalosiphonaceae</taxon>
        <taxon>Fischerella</taxon>
    </lineage>
</organism>
<feature type="non-terminal residue" evidence="1">
    <location>
        <position position="83"/>
    </location>
</feature>